<evidence type="ECO:0000256" key="4">
    <source>
        <dbReference type="ARBA" id="ARBA00022475"/>
    </source>
</evidence>
<keyword evidence="9" id="KW-0378">Hydrolase</keyword>
<dbReference type="InterPro" id="IPR050396">
    <property type="entry name" value="Glycosyltr_51/Transpeptidase"/>
</dbReference>
<dbReference type="GO" id="GO:0008955">
    <property type="term" value="F:peptidoglycan glycosyltransferase activity"/>
    <property type="evidence" value="ECO:0007669"/>
    <property type="project" value="UniProtKB-EC"/>
</dbReference>
<organism evidence="20 21">
    <name type="scientific">Calidifontibacillus erzurumensis</name>
    <dbReference type="NCBI Taxonomy" id="2741433"/>
    <lineage>
        <taxon>Bacteria</taxon>
        <taxon>Bacillati</taxon>
        <taxon>Bacillota</taxon>
        <taxon>Bacilli</taxon>
        <taxon>Bacillales</taxon>
        <taxon>Bacillaceae</taxon>
        <taxon>Calidifontibacillus/Schinkia group</taxon>
        <taxon>Calidifontibacillus</taxon>
    </lineage>
</organism>
<keyword evidence="5" id="KW-0121">Carboxypeptidase</keyword>
<evidence type="ECO:0000256" key="16">
    <source>
        <dbReference type="ARBA" id="ARBA00049902"/>
    </source>
</evidence>
<dbReference type="InterPro" id="IPR036950">
    <property type="entry name" value="PBP_transglycosylase"/>
</dbReference>
<dbReference type="GO" id="GO:0006508">
    <property type="term" value="P:proteolysis"/>
    <property type="evidence" value="ECO:0007669"/>
    <property type="project" value="UniProtKB-KW"/>
</dbReference>
<evidence type="ECO:0000313" key="21">
    <source>
        <dbReference type="Proteomes" id="UP000625804"/>
    </source>
</evidence>
<dbReference type="InterPro" id="IPR023346">
    <property type="entry name" value="Lysozyme-like_dom_sf"/>
</dbReference>
<dbReference type="FunFam" id="3.40.710.10:FF:000028">
    <property type="entry name" value="Penicillin-binding protein 1A"/>
    <property type="match status" value="1"/>
</dbReference>
<dbReference type="EMBL" id="JABTTE010000025">
    <property type="protein sequence ID" value="NSL52986.1"/>
    <property type="molecule type" value="Genomic_DNA"/>
</dbReference>
<evidence type="ECO:0000256" key="3">
    <source>
        <dbReference type="ARBA" id="ARBA00007739"/>
    </source>
</evidence>
<keyword evidence="10" id="KW-0133">Cell shape</keyword>
<dbReference type="Gene3D" id="1.10.3810.10">
    <property type="entry name" value="Biosynthetic peptidoglycan transglycosylase-like"/>
    <property type="match status" value="1"/>
</dbReference>
<evidence type="ECO:0000313" key="20">
    <source>
        <dbReference type="EMBL" id="NSL52986.1"/>
    </source>
</evidence>
<dbReference type="GO" id="GO:0009252">
    <property type="term" value="P:peptidoglycan biosynthetic process"/>
    <property type="evidence" value="ECO:0007669"/>
    <property type="project" value="UniProtKB-KW"/>
</dbReference>
<dbReference type="RefSeq" id="WP_173732186.1">
    <property type="nucleotide sequence ID" value="NZ_JABTTE010000025.1"/>
</dbReference>
<dbReference type="FunFam" id="1.10.3810.10:FF:000001">
    <property type="entry name" value="Penicillin-binding protein 1A"/>
    <property type="match status" value="1"/>
</dbReference>
<dbReference type="GO" id="GO:0005886">
    <property type="term" value="C:plasma membrane"/>
    <property type="evidence" value="ECO:0007669"/>
    <property type="project" value="UniProtKB-SubCell"/>
</dbReference>
<evidence type="ECO:0000256" key="10">
    <source>
        <dbReference type="ARBA" id="ARBA00022960"/>
    </source>
</evidence>
<dbReference type="GO" id="GO:0008658">
    <property type="term" value="F:penicillin binding"/>
    <property type="evidence" value="ECO:0007669"/>
    <property type="project" value="InterPro"/>
</dbReference>
<dbReference type="Pfam" id="PF00912">
    <property type="entry name" value="Transgly"/>
    <property type="match status" value="1"/>
</dbReference>
<dbReference type="PANTHER" id="PTHR32282">
    <property type="entry name" value="BINDING PROTEIN TRANSPEPTIDASE, PUTATIVE-RELATED"/>
    <property type="match status" value="1"/>
</dbReference>
<keyword evidence="11" id="KW-0573">Peptidoglycan synthesis</keyword>
<dbReference type="InterPro" id="IPR001460">
    <property type="entry name" value="PCN-bd_Tpept"/>
</dbReference>
<dbReference type="Gene3D" id="3.40.710.10">
    <property type="entry name" value="DD-peptidase/beta-lactamase superfamily"/>
    <property type="match status" value="1"/>
</dbReference>
<evidence type="ECO:0000256" key="2">
    <source>
        <dbReference type="ARBA" id="ARBA00007090"/>
    </source>
</evidence>
<evidence type="ECO:0000256" key="15">
    <source>
        <dbReference type="ARBA" id="ARBA00034000"/>
    </source>
</evidence>
<sequence length="693" mass="78310">MELITQENLEKTRKWLRAIFFIGMILFILLVISIIGFVAYGKLTGPPPLAVPQTTIYYAYDGETIIGKSVQNGENRYWMPLSEISENVINATIAIEDRKFYDHFGFDIKRIFGAVIADLKAMAKVQGASTITQQYARNLFLEHDKTWKRKIEEALYTIRLETNYSKDEILEGYLNTIYYGHGAYGIEAAANYYFNKHASELDLHEAAMLAGIPKAPSYYSPFANEQKAKTRQKIVLQSMAQSGMITEAEANEAFEKPIEYNNDKKMATKKIAPYFQDAVKTALRDIVKLDERTIELGGLRVYTTLDPEAQEKAETHIKNIINPESEIEVALMAMEPHTGKVRALVGGRDYEKSPFNRVTQAERMPGSTFKPFLYYTALAHGFTPSTVMRSEPMTFTYDEGRAVYRPDNFNNYYANDFITMAQALALSDNIYAVKTHMFLGIEKLIETAKLLGITSELDAVPSLALGTSTVKMIDMVKAYGTIANGGVRVNPVFIEKVENHKGEVIYEYKSEHEQILDPALAFVTAHLMTGMFDTKLNSYTSVTGQSIANKLTRLYAGKSGTTTTDSWMIGFTPQLVTGVWIGYDRDKTLDIVAERAYAKRIWADFMEDVLQNKPFIPFKAPKGTVPVYIDPTNGLLATSGCKNARLTYYVEGTEPTEYCTVHLPNHADEHKEEKPGNEENADKTWFDKLFNWW</sequence>
<evidence type="ECO:0000256" key="5">
    <source>
        <dbReference type="ARBA" id="ARBA00022645"/>
    </source>
</evidence>
<dbReference type="Pfam" id="PF00905">
    <property type="entry name" value="Transpeptidase"/>
    <property type="match status" value="1"/>
</dbReference>
<dbReference type="GO" id="GO:0008360">
    <property type="term" value="P:regulation of cell shape"/>
    <property type="evidence" value="ECO:0007669"/>
    <property type="project" value="UniProtKB-KW"/>
</dbReference>
<comment type="catalytic activity">
    <reaction evidence="15">
        <text>Preferential cleavage: (Ac)2-L-Lys-D-Ala-|-D-Ala. Also transpeptidation of peptidyl-alanyl moieties that are N-acyl substituents of D-alanine.</text>
        <dbReference type="EC" id="3.4.16.4"/>
    </reaction>
</comment>
<dbReference type="InterPro" id="IPR012338">
    <property type="entry name" value="Beta-lactam/transpept-like"/>
</dbReference>
<evidence type="ECO:0000256" key="13">
    <source>
        <dbReference type="ARBA" id="ARBA00023268"/>
    </source>
</evidence>
<dbReference type="InterPro" id="IPR001264">
    <property type="entry name" value="Glyco_trans_51"/>
</dbReference>
<evidence type="ECO:0000256" key="1">
    <source>
        <dbReference type="ARBA" id="ARBA00004236"/>
    </source>
</evidence>
<protein>
    <submittedName>
        <fullName evidence="20">Penicillin-binding protein</fullName>
    </submittedName>
</protein>
<accession>A0A8J8K9C5</accession>
<keyword evidence="17" id="KW-0812">Transmembrane</keyword>
<proteinExistence type="inferred from homology"/>
<evidence type="ECO:0000256" key="14">
    <source>
        <dbReference type="ARBA" id="ARBA00023316"/>
    </source>
</evidence>
<gene>
    <name evidence="20" type="ORF">HR057_14610</name>
</gene>
<dbReference type="AlphaFoldDB" id="A0A8J8K9C5"/>
<comment type="similarity">
    <text evidence="3">In the N-terminal section; belongs to the glycosyltransferase 51 family.</text>
</comment>
<keyword evidence="12 17" id="KW-0472">Membrane</keyword>
<dbReference type="SUPFAM" id="SSF53955">
    <property type="entry name" value="Lysozyme-like"/>
    <property type="match status" value="1"/>
</dbReference>
<keyword evidence="13" id="KW-0511">Multifunctional enzyme</keyword>
<keyword evidence="6" id="KW-0645">Protease</keyword>
<evidence type="ECO:0000256" key="11">
    <source>
        <dbReference type="ARBA" id="ARBA00022984"/>
    </source>
</evidence>
<evidence type="ECO:0000256" key="9">
    <source>
        <dbReference type="ARBA" id="ARBA00022801"/>
    </source>
</evidence>
<evidence type="ECO:0000256" key="17">
    <source>
        <dbReference type="SAM" id="Phobius"/>
    </source>
</evidence>
<keyword evidence="4" id="KW-1003">Cell membrane</keyword>
<comment type="caution">
    <text evidence="20">The sequence shown here is derived from an EMBL/GenBank/DDBJ whole genome shotgun (WGS) entry which is preliminary data.</text>
</comment>
<evidence type="ECO:0000256" key="7">
    <source>
        <dbReference type="ARBA" id="ARBA00022676"/>
    </source>
</evidence>
<comment type="similarity">
    <text evidence="2">In the C-terminal section; belongs to the transpeptidase family.</text>
</comment>
<keyword evidence="8" id="KW-0808">Transferase</keyword>
<dbReference type="GO" id="GO:0009002">
    <property type="term" value="F:serine-type D-Ala-D-Ala carboxypeptidase activity"/>
    <property type="evidence" value="ECO:0007669"/>
    <property type="project" value="UniProtKB-EC"/>
</dbReference>
<evidence type="ECO:0000256" key="12">
    <source>
        <dbReference type="ARBA" id="ARBA00023136"/>
    </source>
</evidence>
<dbReference type="SUPFAM" id="SSF56601">
    <property type="entry name" value="beta-lactamase/transpeptidase-like"/>
    <property type="match status" value="1"/>
</dbReference>
<keyword evidence="21" id="KW-1185">Reference proteome</keyword>
<dbReference type="NCBIfam" id="TIGR02074">
    <property type="entry name" value="PBP_1a_fam"/>
    <property type="match status" value="1"/>
</dbReference>
<dbReference type="Proteomes" id="UP000625804">
    <property type="component" value="Unassembled WGS sequence"/>
</dbReference>
<evidence type="ECO:0000256" key="6">
    <source>
        <dbReference type="ARBA" id="ARBA00022670"/>
    </source>
</evidence>
<keyword evidence="14" id="KW-0961">Cell wall biogenesis/degradation</keyword>
<dbReference type="GO" id="GO:0030288">
    <property type="term" value="C:outer membrane-bounded periplasmic space"/>
    <property type="evidence" value="ECO:0007669"/>
    <property type="project" value="TreeGrafter"/>
</dbReference>
<feature type="domain" description="Penicillin-binding protein transpeptidase" evidence="18">
    <location>
        <begin position="330"/>
        <end position="574"/>
    </location>
</feature>
<dbReference type="PANTHER" id="PTHR32282:SF11">
    <property type="entry name" value="PENICILLIN-BINDING PROTEIN 1B"/>
    <property type="match status" value="1"/>
</dbReference>
<name>A0A8J8K9C5_9BACI</name>
<reference evidence="20" key="1">
    <citation type="submission" date="2020-06" db="EMBL/GenBank/DDBJ databases">
        <title>A novel thermopfilic bacterium from Erzurum, Turkey.</title>
        <authorList>
            <person name="Adiguzel A."/>
            <person name="Ay H."/>
            <person name="Baltaci M.O."/>
        </authorList>
    </citation>
    <scope>NUCLEOTIDE SEQUENCE</scope>
    <source>
        <strain evidence="20">P2</strain>
    </source>
</reference>
<dbReference type="GO" id="GO:0071555">
    <property type="term" value="P:cell wall organization"/>
    <property type="evidence" value="ECO:0007669"/>
    <property type="project" value="UniProtKB-KW"/>
</dbReference>
<comment type="catalytic activity">
    <reaction evidence="16">
        <text>[GlcNAc-(1-&gt;4)-Mur2Ac(oyl-L-Ala-gamma-D-Glu-L-Lys-D-Ala-D-Ala)](n)-di-trans,octa-cis-undecaprenyl diphosphate + beta-D-GlcNAc-(1-&gt;4)-Mur2Ac(oyl-L-Ala-gamma-D-Glu-L-Lys-D-Ala-D-Ala)-di-trans,octa-cis-undecaprenyl diphosphate = [GlcNAc-(1-&gt;4)-Mur2Ac(oyl-L-Ala-gamma-D-Glu-L-Lys-D-Ala-D-Ala)](n+1)-di-trans,octa-cis-undecaprenyl diphosphate + di-trans,octa-cis-undecaprenyl diphosphate + H(+)</text>
        <dbReference type="Rhea" id="RHEA:23708"/>
        <dbReference type="Rhea" id="RHEA-COMP:9602"/>
        <dbReference type="Rhea" id="RHEA-COMP:9603"/>
        <dbReference type="ChEBI" id="CHEBI:15378"/>
        <dbReference type="ChEBI" id="CHEBI:58405"/>
        <dbReference type="ChEBI" id="CHEBI:60033"/>
        <dbReference type="ChEBI" id="CHEBI:78435"/>
        <dbReference type="EC" id="2.4.99.28"/>
    </reaction>
</comment>
<keyword evidence="7" id="KW-0328">Glycosyltransferase</keyword>
<feature type="transmembrane region" description="Helical" evidence="17">
    <location>
        <begin position="18"/>
        <end position="40"/>
    </location>
</feature>
<evidence type="ECO:0000259" key="18">
    <source>
        <dbReference type="Pfam" id="PF00905"/>
    </source>
</evidence>
<keyword evidence="17" id="KW-1133">Transmembrane helix</keyword>
<evidence type="ECO:0000256" key="8">
    <source>
        <dbReference type="ARBA" id="ARBA00022679"/>
    </source>
</evidence>
<comment type="subcellular location">
    <subcellularLocation>
        <location evidence="1">Cell membrane</location>
    </subcellularLocation>
</comment>
<feature type="domain" description="Glycosyl transferase family 51" evidence="19">
    <location>
        <begin position="68"/>
        <end position="239"/>
    </location>
</feature>
<evidence type="ECO:0000259" key="19">
    <source>
        <dbReference type="Pfam" id="PF00912"/>
    </source>
</evidence>